<feature type="domain" description="DNA2/NAM7 helicase helicase" evidence="7">
    <location>
        <begin position="772"/>
        <end position="837"/>
    </location>
</feature>
<keyword evidence="5" id="KW-0067">ATP-binding</keyword>
<dbReference type="GO" id="GO:0005524">
    <property type="term" value="F:ATP binding"/>
    <property type="evidence" value="ECO:0007669"/>
    <property type="project" value="UniProtKB-KW"/>
</dbReference>
<dbReference type="Gene3D" id="3.40.50.300">
    <property type="entry name" value="P-loop containing nucleotide triphosphate hydrolases"/>
    <property type="match status" value="2"/>
</dbReference>
<protein>
    <submittedName>
        <fullName evidence="9">AAA domain-containing protein</fullName>
    </submittedName>
</protein>
<dbReference type="Pfam" id="PF13086">
    <property type="entry name" value="AAA_11"/>
    <property type="match status" value="1"/>
</dbReference>
<name>A0A1H5LZZ7_9PSED</name>
<reference evidence="9 10" key="1">
    <citation type="submission" date="2016-10" db="EMBL/GenBank/DDBJ databases">
        <authorList>
            <person name="de Groot N.N."/>
        </authorList>
    </citation>
    <scope>NUCLEOTIDE SEQUENCE [LARGE SCALE GENOMIC DNA]</scope>
    <source>
        <strain evidence="9 10">BS3265</strain>
    </source>
</reference>
<sequence length="1116" mass="124245">MAPFDQQRLLAILDYWHKVEFFVPYGLDQRLDELEDWQSKVILPQACLDAGSTQWNHMDVPVDQEIISYSLFLGVFDKSAVLSLCEKLVPVPAPLSAAARFEEEARADLEGQTCFARISLDKSGCPLAGSISISTAPWALGQALSHGLGALGATEFESARDDLVNRFNNFFATRVDNASGPLTASEVLSLHQTLCQWAGFYPGADQPLAVLEVKTKARTTQAPDDASDQEPATLQEEEDEDDPVDDLDILNSFYIGDLERAMHSVRTGNVPAALRQYLTPLADDQRLDLYSNAGRELLYQRLRPRHLSIGHWLGNAEHPMSLMQQFALNQAGADLQYNGLFAVNGPPGTGKTTLLRDLFADNIVRRARVLSGLSSVNDAFSTQPLTVRFMDEQRKVWPLIEALTGFEMVVASSNNAAVENISVDLTKRSALDAAWQSVGYLQPVAHNLAVKVKKSGPVFPKGRDVPWGLVSCALGNAGNRRRFREGLFFNEFESDKTERPQTLWKWFDQAQPTRFAEARAAFSLADKAVSAALAERERLAQLLEELGDGTQASYVAQAQQAHTQLRAGVEAADAAVRENLRLQHVEGQECLLLVEQQRLIDRTSPGWWARLWRTQSAKTYMGQCAENAKLQLESHARLRALKSEAVTLSCQLAKLDAQRQAGERSLAQRSRDWETKTAERAVLEQRLGVPVLPAALADLELPQFQINGLWHDAQFARLRSALFAAALQLQQAWLHEAGQPKNRMRSNLWVISNLLNNKQPEDAGHVLPIWQNLFMIVPVVSTTFASFANQFRGLQSDALGWVFIDEAGQAVPQAAVGALWRARRCVVVGDPLQIEPVFTLPRQLITALGQLSPFTQDDSYAPHQVSVQRLADQASRFGTYAPMMGQRLWIGSPLRVHRRCYDPMFSLANRMAYDDKMVLGHAQRNAPDAPLIDLPSGWVDIRGNVTRKQVVYEQVEFMAKVIVCLFQRDQALPGLYVVSPFKAVRQALRQHLMQVKWAGAEPRRTDLKEWLKRNVGTVHTFQGKEQDTVFMILGADRDHAGGAQWAASKPNLLNVALTRARHRVYLVGDIELWGELEHFSLAARGEHALARLTRNAFGILNKSGRAQASPDRLGQA</sequence>
<accession>A0A1H5LZZ7</accession>
<evidence type="ECO:0000256" key="2">
    <source>
        <dbReference type="ARBA" id="ARBA00022741"/>
    </source>
</evidence>
<keyword evidence="4" id="KW-0347">Helicase</keyword>
<dbReference type="SUPFAM" id="SSF52540">
    <property type="entry name" value="P-loop containing nucleoside triphosphate hydrolases"/>
    <property type="match status" value="1"/>
</dbReference>
<evidence type="ECO:0000256" key="5">
    <source>
        <dbReference type="ARBA" id="ARBA00022840"/>
    </source>
</evidence>
<dbReference type="InterPro" id="IPR041679">
    <property type="entry name" value="DNA2/NAM7-like_C"/>
</dbReference>
<dbReference type="EMBL" id="FNUA01000002">
    <property type="protein sequence ID" value="SEE82596.1"/>
    <property type="molecule type" value="Genomic_DNA"/>
</dbReference>
<organism evidence="9 10">
    <name type="scientific">Pseudomonas palleroniana</name>
    <dbReference type="NCBI Taxonomy" id="191390"/>
    <lineage>
        <taxon>Bacteria</taxon>
        <taxon>Pseudomonadati</taxon>
        <taxon>Pseudomonadota</taxon>
        <taxon>Gammaproteobacteria</taxon>
        <taxon>Pseudomonadales</taxon>
        <taxon>Pseudomonadaceae</taxon>
        <taxon>Pseudomonas</taxon>
    </lineage>
</organism>
<proteinExistence type="inferred from homology"/>
<dbReference type="InterPro" id="IPR027417">
    <property type="entry name" value="P-loop_NTPase"/>
</dbReference>
<dbReference type="InterPro" id="IPR041677">
    <property type="entry name" value="DNA2/NAM7_AAA_11"/>
</dbReference>
<evidence type="ECO:0000256" key="3">
    <source>
        <dbReference type="ARBA" id="ARBA00022801"/>
    </source>
</evidence>
<dbReference type="Pfam" id="PF13087">
    <property type="entry name" value="AAA_12"/>
    <property type="match status" value="1"/>
</dbReference>
<dbReference type="InterPro" id="IPR050534">
    <property type="entry name" value="Coronavir_polyprotein_1ab"/>
</dbReference>
<feature type="domain" description="DNA2/NAM7 helicase-like C-terminal" evidence="8">
    <location>
        <begin position="899"/>
        <end position="1070"/>
    </location>
</feature>
<dbReference type="GO" id="GO:0043139">
    <property type="term" value="F:5'-3' DNA helicase activity"/>
    <property type="evidence" value="ECO:0007669"/>
    <property type="project" value="TreeGrafter"/>
</dbReference>
<comment type="similarity">
    <text evidence="1">Belongs to the DNA2/NAM7 helicase family.</text>
</comment>
<gene>
    <name evidence="9" type="ORF">SAMN04490198_3018</name>
</gene>
<dbReference type="Proteomes" id="UP000199129">
    <property type="component" value="Unassembled WGS sequence"/>
</dbReference>
<evidence type="ECO:0000313" key="10">
    <source>
        <dbReference type="Proteomes" id="UP000199129"/>
    </source>
</evidence>
<keyword evidence="2" id="KW-0547">Nucleotide-binding</keyword>
<keyword evidence="3" id="KW-0378">Hydrolase</keyword>
<evidence type="ECO:0000256" key="4">
    <source>
        <dbReference type="ARBA" id="ARBA00022806"/>
    </source>
</evidence>
<evidence type="ECO:0000259" key="7">
    <source>
        <dbReference type="Pfam" id="PF13086"/>
    </source>
</evidence>
<evidence type="ECO:0000313" key="9">
    <source>
        <dbReference type="EMBL" id="SEE82596.1"/>
    </source>
</evidence>
<evidence type="ECO:0000259" key="8">
    <source>
        <dbReference type="Pfam" id="PF13087"/>
    </source>
</evidence>
<feature type="region of interest" description="Disordered" evidence="6">
    <location>
        <begin position="217"/>
        <end position="243"/>
    </location>
</feature>
<evidence type="ECO:0000256" key="1">
    <source>
        <dbReference type="ARBA" id="ARBA00007913"/>
    </source>
</evidence>
<dbReference type="GO" id="GO:0016787">
    <property type="term" value="F:hydrolase activity"/>
    <property type="evidence" value="ECO:0007669"/>
    <property type="project" value="UniProtKB-KW"/>
</dbReference>
<evidence type="ECO:0000256" key="6">
    <source>
        <dbReference type="SAM" id="MobiDB-lite"/>
    </source>
</evidence>
<dbReference type="PANTHER" id="PTHR43788:SF8">
    <property type="entry name" value="DNA-BINDING PROTEIN SMUBP-2"/>
    <property type="match status" value="1"/>
</dbReference>
<dbReference type="AlphaFoldDB" id="A0A1H5LZZ7"/>
<dbReference type="PANTHER" id="PTHR43788">
    <property type="entry name" value="DNA2/NAM7 HELICASE FAMILY MEMBER"/>
    <property type="match status" value="1"/>
</dbReference>